<feature type="chain" id="PRO_5047268914" description="Lipoprotein" evidence="2">
    <location>
        <begin position="22"/>
        <end position="280"/>
    </location>
</feature>
<dbReference type="InterPro" id="IPR016875">
    <property type="entry name" value="UCP028200"/>
</dbReference>
<dbReference type="PIRSF" id="PIRSF028200">
    <property type="entry name" value="UCP028200"/>
    <property type="match status" value="1"/>
</dbReference>
<evidence type="ECO:0008006" key="5">
    <source>
        <dbReference type="Google" id="ProtNLM"/>
    </source>
</evidence>
<evidence type="ECO:0000256" key="1">
    <source>
        <dbReference type="SAM" id="Coils"/>
    </source>
</evidence>
<gene>
    <name evidence="3" type="ORF">HCJ96_00355</name>
</gene>
<sequence>MKKIACVLLICLLSACSSKLAYNNIDWLIYWYLDDYIELNDAQEAQFDGYLASWIKWHREEELASYIKQLKALKADVQNDNLTQQVVSANLQQARGHWISVREKITPQIAELATEVTDEQLIQFFAALEKDNKEEDEELAEYLEKSEQEKLEKRIEGLTEDLEERIGDLSSAQKRIVAEFAPQFTSTHADWIAYRRAIQQASRRLFVTRPTNENFKADLIRLMNNPDDFRSNRYQVNREKNNALYAQFIERIGQSLSPRQKKKLLNEIQDIIDDLEDLMN</sequence>
<evidence type="ECO:0000256" key="2">
    <source>
        <dbReference type="SAM" id="SignalP"/>
    </source>
</evidence>
<keyword evidence="4" id="KW-1185">Reference proteome</keyword>
<dbReference type="Pfam" id="PF19795">
    <property type="entry name" value="DUF6279"/>
    <property type="match status" value="1"/>
</dbReference>
<keyword evidence="2" id="KW-0732">Signal</keyword>
<organism evidence="3 4">
    <name type="scientific">Alteromonas ponticola</name>
    <dbReference type="NCBI Taxonomy" id="2720613"/>
    <lineage>
        <taxon>Bacteria</taxon>
        <taxon>Pseudomonadati</taxon>
        <taxon>Pseudomonadota</taxon>
        <taxon>Gammaproteobacteria</taxon>
        <taxon>Alteromonadales</taxon>
        <taxon>Alteromonadaceae</taxon>
        <taxon>Alteromonas/Salinimonas group</taxon>
        <taxon>Alteromonas</taxon>
    </lineage>
</organism>
<keyword evidence="1" id="KW-0175">Coiled coil</keyword>
<reference evidence="3 4" key="1">
    <citation type="submission" date="2020-03" db="EMBL/GenBank/DDBJ databases">
        <title>Alteromonas ponticola sp. nov., isolated from seawater.</title>
        <authorList>
            <person name="Yoon J.-H."/>
            <person name="Kim Y.-O."/>
        </authorList>
    </citation>
    <scope>NUCLEOTIDE SEQUENCE [LARGE SCALE GENOMIC DNA]</scope>
    <source>
        <strain evidence="3 4">MYP5</strain>
    </source>
</reference>
<name>A0ABX1QW47_9ALTE</name>
<protein>
    <recommendedName>
        <fullName evidence="5">Lipoprotein</fullName>
    </recommendedName>
</protein>
<feature type="coiled-coil region" evidence="1">
    <location>
        <begin position="125"/>
        <end position="168"/>
    </location>
</feature>
<dbReference type="RefSeq" id="WP_169209048.1">
    <property type="nucleotide sequence ID" value="NZ_JAATNW010000001.1"/>
</dbReference>
<evidence type="ECO:0000313" key="4">
    <source>
        <dbReference type="Proteomes" id="UP000709336"/>
    </source>
</evidence>
<dbReference type="Proteomes" id="UP000709336">
    <property type="component" value="Unassembled WGS sequence"/>
</dbReference>
<dbReference type="EMBL" id="JAATNW010000001">
    <property type="protein sequence ID" value="NMH58473.1"/>
    <property type="molecule type" value="Genomic_DNA"/>
</dbReference>
<comment type="caution">
    <text evidence="3">The sequence shown here is derived from an EMBL/GenBank/DDBJ whole genome shotgun (WGS) entry which is preliminary data.</text>
</comment>
<evidence type="ECO:0000313" key="3">
    <source>
        <dbReference type="EMBL" id="NMH58473.1"/>
    </source>
</evidence>
<dbReference type="PROSITE" id="PS51257">
    <property type="entry name" value="PROKAR_LIPOPROTEIN"/>
    <property type="match status" value="1"/>
</dbReference>
<accession>A0ABX1QW47</accession>
<feature type="signal peptide" evidence="2">
    <location>
        <begin position="1"/>
        <end position="21"/>
    </location>
</feature>
<proteinExistence type="predicted"/>